<dbReference type="GO" id="GO:0005829">
    <property type="term" value="C:cytosol"/>
    <property type="evidence" value="ECO:0007669"/>
    <property type="project" value="TreeGrafter"/>
</dbReference>
<dbReference type="STRING" id="454171.CP488_00415"/>
<proteinExistence type="predicted"/>
<sequence>MVLFDFDDTLSEHRLFSQRLVGTMAFAMWTFHGGVVERWAESVQRMMMRLENSYIAQFCPPVGMSPFGYRRWFQEAQTRAVHWLYEEAGLEPPANARQLALKGQKVALHRSAALFPRAREVVRGLQLRGFRMSIASGNDSRTLHHALVGCGLRPYFEKLYGADLVDCAKEGPEFYRAIFEDLGIEPSQALVIDNDAASIQWAWKAGARSIQVRLRRSLAEPIAEEALAVFDSLGDLLTFPLLR</sequence>
<dbReference type="CDD" id="cd01427">
    <property type="entry name" value="HAD_like"/>
    <property type="match status" value="1"/>
</dbReference>
<dbReference type="PATRIC" id="fig|1303518.3.peg.745"/>
<protein>
    <submittedName>
        <fullName evidence="1">Predicted phosphatases</fullName>
    </submittedName>
</protein>
<dbReference type="PANTHER" id="PTHR43434:SF1">
    <property type="entry name" value="PHOSPHOGLYCOLATE PHOSPHATASE"/>
    <property type="match status" value="1"/>
</dbReference>
<dbReference type="InterPro" id="IPR023214">
    <property type="entry name" value="HAD_sf"/>
</dbReference>
<dbReference type="SUPFAM" id="SSF56784">
    <property type="entry name" value="HAD-like"/>
    <property type="match status" value="1"/>
</dbReference>
<gene>
    <name evidence="1" type="ORF">CCALI_00737</name>
</gene>
<name>S0EVY7_CHTCT</name>
<dbReference type="Pfam" id="PF00702">
    <property type="entry name" value="Hydrolase"/>
    <property type="match status" value="1"/>
</dbReference>
<reference evidence="2" key="1">
    <citation type="submission" date="2013-03" db="EMBL/GenBank/DDBJ databases">
        <title>Genome sequence of Chthonomonas calidirosea, the first sequenced genome from the Armatimonadetes phylum (formally candidate division OP10).</title>
        <authorList>
            <person name="Lee K.C.Y."/>
            <person name="Morgan X.C."/>
            <person name="Dunfield P.F."/>
            <person name="Tamas I."/>
            <person name="Houghton K.M."/>
            <person name="Vyssotski M."/>
            <person name="Ryan J.L.J."/>
            <person name="Lagutin K."/>
            <person name="McDonald I.R."/>
            <person name="Stott M.B."/>
        </authorList>
    </citation>
    <scope>NUCLEOTIDE SEQUENCE [LARGE SCALE GENOMIC DNA]</scope>
    <source>
        <strain evidence="2">DSM 23976 / ICMP 18418 / T49</strain>
    </source>
</reference>
<dbReference type="SFLD" id="SFLDS00003">
    <property type="entry name" value="Haloacid_Dehalogenase"/>
    <property type="match status" value="1"/>
</dbReference>
<dbReference type="PANTHER" id="PTHR43434">
    <property type="entry name" value="PHOSPHOGLYCOLATE PHOSPHATASE"/>
    <property type="match status" value="1"/>
</dbReference>
<dbReference type="Proteomes" id="UP000014227">
    <property type="component" value="Chromosome I"/>
</dbReference>
<accession>S0EVY7</accession>
<dbReference type="KEGG" id="ccz:CCALI_00737"/>
<dbReference type="AlphaFoldDB" id="S0EVY7"/>
<dbReference type="InterPro" id="IPR050155">
    <property type="entry name" value="HAD-like_hydrolase_sf"/>
</dbReference>
<organism evidence="1 2">
    <name type="scientific">Chthonomonas calidirosea (strain DSM 23976 / ICMP 18418 / T49)</name>
    <dbReference type="NCBI Taxonomy" id="1303518"/>
    <lineage>
        <taxon>Bacteria</taxon>
        <taxon>Bacillati</taxon>
        <taxon>Armatimonadota</taxon>
        <taxon>Chthonomonadia</taxon>
        <taxon>Chthonomonadales</taxon>
        <taxon>Chthonomonadaceae</taxon>
        <taxon>Chthonomonas</taxon>
    </lineage>
</organism>
<dbReference type="InParanoid" id="S0EVY7"/>
<dbReference type="SFLD" id="SFLDG01129">
    <property type="entry name" value="C1.5:_HAD__Beta-PGM__Phosphata"/>
    <property type="match status" value="1"/>
</dbReference>
<evidence type="ECO:0000313" key="2">
    <source>
        <dbReference type="Proteomes" id="UP000014227"/>
    </source>
</evidence>
<dbReference type="EMBL" id="HF951689">
    <property type="protein sequence ID" value="CCW34562.1"/>
    <property type="molecule type" value="Genomic_DNA"/>
</dbReference>
<dbReference type="Gene3D" id="3.40.50.1000">
    <property type="entry name" value="HAD superfamily/HAD-like"/>
    <property type="match status" value="1"/>
</dbReference>
<dbReference type="InterPro" id="IPR036412">
    <property type="entry name" value="HAD-like_sf"/>
</dbReference>
<keyword evidence="2" id="KW-1185">Reference proteome</keyword>
<dbReference type="HOGENOM" id="CLU_1140992_0_0_0"/>
<dbReference type="GO" id="GO:0008967">
    <property type="term" value="F:phosphoglycolate phosphatase activity"/>
    <property type="evidence" value="ECO:0007669"/>
    <property type="project" value="TreeGrafter"/>
</dbReference>
<evidence type="ECO:0000313" key="1">
    <source>
        <dbReference type="EMBL" id="CCW34562.1"/>
    </source>
</evidence>
<dbReference type="GO" id="GO:0006281">
    <property type="term" value="P:DNA repair"/>
    <property type="evidence" value="ECO:0007669"/>
    <property type="project" value="TreeGrafter"/>
</dbReference>
<dbReference type="eggNOG" id="COG0637">
    <property type="taxonomic scope" value="Bacteria"/>
</dbReference>